<accession>A0A5B7HB36</accession>
<proteinExistence type="predicted"/>
<reference evidence="1 2" key="1">
    <citation type="submission" date="2019-05" db="EMBL/GenBank/DDBJ databases">
        <title>Another draft genome of Portunus trituberculatus and its Hox gene families provides insights of decapod evolution.</title>
        <authorList>
            <person name="Jeong J.-H."/>
            <person name="Song I."/>
            <person name="Kim S."/>
            <person name="Choi T."/>
            <person name="Kim D."/>
            <person name="Ryu S."/>
            <person name="Kim W."/>
        </authorList>
    </citation>
    <scope>NUCLEOTIDE SEQUENCE [LARGE SCALE GENOMIC DNA]</scope>
    <source>
        <tissue evidence="1">Muscle</tissue>
    </source>
</reference>
<organism evidence="1 2">
    <name type="scientific">Portunus trituberculatus</name>
    <name type="common">Swimming crab</name>
    <name type="synonym">Neptunus trituberculatus</name>
    <dbReference type="NCBI Taxonomy" id="210409"/>
    <lineage>
        <taxon>Eukaryota</taxon>
        <taxon>Metazoa</taxon>
        <taxon>Ecdysozoa</taxon>
        <taxon>Arthropoda</taxon>
        <taxon>Crustacea</taxon>
        <taxon>Multicrustacea</taxon>
        <taxon>Malacostraca</taxon>
        <taxon>Eumalacostraca</taxon>
        <taxon>Eucarida</taxon>
        <taxon>Decapoda</taxon>
        <taxon>Pleocyemata</taxon>
        <taxon>Brachyura</taxon>
        <taxon>Eubrachyura</taxon>
        <taxon>Portunoidea</taxon>
        <taxon>Portunidae</taxon>
        <taxon>Portuninae</taxon>
        <taxon>Portunus</taxon>
    </lineage>
</organism>
<comment type="caution">
    <text evidence="1">The sequence shown here is derived from an EMBL/GenBank/DDBJ whole genome shotgun (WGS) entry which is preliminary data.</text>
</comment>
<keyword evidence="2" id="KW-1185">Reference proteome</keyword>
<dbReference type="Proteomes" id="UP000324222">
    <property type="component" value="Unassembled WGS sequence"/>
</dbReference>
<gene>
    <name evidence="1" type="ORF">E2C01_061223</name>
</gene>
<dbReference type="EMBL" id="VSRR010025714">
    <property type="protein sequence ID" value="MPC67059.1"/>
    <property type="molecule type" value="Genomic_DNA"/>
</dbReference>
<evidence type="ECO:0000313" key="2">
    <source>
        <dbReference type="Proteomes" id="UP000324222"/>
    </source>
</evidence>
<protein>
    <submittedName>
        <fullName evidence="1">Uncharacterized protein</fullName>
    </submittedName>
</protein>
<evidence type="ECO:0000313" key="1">
    <source>
        <dbReference type="EMBL" id="MPC67059.1"/>
    </source>
</evidence>
<sequence>MVCGSGDFPGPLIWACEWCNDRAVLQVQHLHLQHLTSPSFGGKESGRNTKQNADGNFNASDVVLVEGGGESLAAVMVSPERAPEGSLIPGFLHLYPYTFYRVKAPAVFCSHRTQGGRGTPGV</sequence>
<dbReference type="AlphaFoldDB" id="A0A5B7HB36"/>
<name>A0A5B7HB36_PORTR</name>